<dbReference type="GO" id="GO:0003723">
    <property type="term" value="F:RNA binding"/>
    <property type="evidence" value="ECO:0007669"/>
    <property type="project" value="TreeGrafter"/>
</dbReference>
<feature type="domain" description="DUS-like FMN-binding" evidence="17">
    <location>
        <begin position="13"/>
        <end position="223"/>
    </location>
</feature>
<dbReference type="GO" id="GO:0006397">
    <property type="term" value="P:mRNA processing"/>
    <property type="evidence" value="ECO:0007669"/>
    <property type="project" value="UniProtKB-KW"/>
</dbReference>
<evidence type="ECO:0000256" key="12">
    <source>
        <dbReference type="ARBA" id="ARBA00031322"/>
    </source>
</evidence>
<evidence type="ECO:0000256" key="15">
    <source>
        <dbReference type="ARBA" id="ARBA00049447"/>
    </source>
</evidence>
<comment type="similarity">
    <text evidence="2">Belongs to the Dus family. Dus3 subfamily.</text>
</comment>
<dbReference type="InterPro" id="IPR035587">
    <property type="entry name" value="DUS-like_FMN-bd"/>
</dbReference>
<evidence type="ECO:0000256" key="5">
    <source>
        <dbReference type="ARBA" id="ARBA00022630"/>
    </source>
</evidence>
<evidence type="ECO:0000256" key="6">
    <source>
        <dbReference type="ARBA" id="ARBA00022643"/>
    </source>
</evidence>
<gene>
    <name evidence="18" type="ORF">CXG81DRAFT_5447</name>
</gene>
<dbReference type="STRING" id="1555241.A0A4P9XDP5"/>
<evidence type="ECO:0000259" key="17">
    <source>
        <dbReference type="Pfam" id="PF01207"/>
    </source>
</evidence>
<evidence type="ECO:0000313" key="19">
    <source>
        <dbReference type="Proteomes" id="UP000274922"/>
    </source>
</evidence>
<reference evidence="19" key="1">
    <citation type="journal article" date="2018" name="Nat. Microbiol.">
        <title>Leveraging single-cell genomics to expand the fungal tree of life.</title>
        <authorList>
            <person name="Ahrendt S.R."/>
            <person name="Quandt C.A."/>
            <person name="Ciobanu D."/>
            <person name="Clum A."/>
            <person name="Salamov A."/>
            <person name="Andreopoulos B."/>
            <person name="Cheng J.F."/>
            <person name="Woyke T."/>
            <person name="Pelin A."/>
            <person name="Henrissat B."/>
            <person name="Reynolds N.K."/>
            <person name="Benny G.L."/>
            <person name="Smith M.E."/>
            <person name="James T.Y."/>
            <person name="Grigoriev I.V."/>
        </authorList>
    </citation>
    <scope>NUCLEOTIDE SEQUENCE [LARGE SCALE GENOMIC DNA]</scope>
    <source>
        <strain evidence="19">ATCC 52028</strain>
    </source>
</reference>
<keyword evidence="9" id="KW-0862">Zinc</keyword>
<keyword evidence="9" id="KW-0479">Metal-binding</keyword>
<comment type="catalytic activity">
    <reaction evidence="13">
        <text>5,6-dihydrouridine(47) in tRNA + NAD(+) = uridine(47) in tRNA + NADH + H(+)</text>
        <dbReference type="Rhea" id="RHEA:53364"/>
        <dbReference type="Rhea" id="RHEA-COMP:13539"/>
        <dbReference type="Rhea" id="RHEA-COMP:13540"/>
        <dbReference type="ChEBI" id="CHEBI:15378"/>
        <dbReference type="ChEBI" id="CHEBI:57540"/>
        <dbReference type="ChEBI" id="CHEBI:57945"/>
        <dbReference type="ChEBI" id="CHEBI:65315"/>
        <dbReference type="ChEBI" id="CHEBI:74443"/>
        <dbReference type="EC" id="1.3.1.89"/>
    </reaction>
    <physiologicalReaction direction="right-to-left" evidence="13">
        <dbReference type="Rhea" id="RHEA:53366"/>
    </physiologicalReaction>
</comment>
<keyword evidence="7" id="KW-0507">mRNA processing</keyword>
<dbReference type="Gene3D" id="3.20.20.70">
    <property type="entry name" value="Aldolase class I"/>
    <property type="match status" value="1"/>
</dbReference>
<comment type="catalytic activity">
    <reaction evidence="15">
        <text>a 5,6-dihydrouridine in mRNA + NADP(+) = a uridine in mRNA + NADPH + H(+)</text>
        <dbReference type="Rhea" id="RHEA:69855"/>
        <dbReference type="Rhea" id="RHEA-COMP:14658"/>
        <dbReference type="Rhea" id="RHEA-COMP:17789"/>
        <dbReference type="ChEBI" id="CHEBI:15378"/>
        <dbReference type="ChEBI" id="CHEBI:57783"/>
        <dbReference type="ChEBI" id="CHEBI:58349"/>
        <dbReference type="ChEBI" id="CHEBI:65315"/>
        <dbReference type="ChEBI" id="CHEBI:74443"/>
    </reaction>
    <physiologicalReaction direction="right-to-left" evidence="15">
        <dbReference type="Rhea" id="RHEA:69857"/>
    </physiologicalReaction>
</comment>
<keyword evidence="11" id="KW-0560">Oxidoreductase</keyword>
<evidence type="ECO:0000256" key="10">
    <source>
        <dbReference type="ARBA" id="ARBA00022857"/>
    </source>
</evidence>
<evidence type="ECO:0000256" key="1">
    <source>
        <dbReference type="ARBA" id="ARBA00001917"/>
    </source>
</evidence>
<evidence type="ECO:0000256" key="9">
    <source>
        <dbReference type="ARBA" id="ARBA00022771"/>
    </source>
</evidence>
<comment type="catalytic activity">
    <reaction evidence="14">
        <text>a 5,6-dihydrouridine in mRNA + NAD(+) = a uridine in mRNA + NADH + H(+)</text>
        <dbReference type="Rhea" id="RHEA:69851"/>
        <dbReference type="Rhea" id="RHEA-COMP:14658"/>
        <dbReference type="Rhea" id="RHEA-COMP:17789"/>
        <dbReference type="ChEBI" id="CHEBI:15378"/>
        <dbReference type="ChEBI" id="CHEBI:57540"/>
        <dbReference type="ChEBI" id="CHEBI:57945"/>
        <dbReference type="ChEBI" id="CHEBI:65315"/>
        <dbReference type="ChEBI" id="CHEBI:74443"/>
    </reaction>
    <physiologicalReaction direction="right-to-left" evidence="14">
        <dbReference type="Rhea" id="RHEA:69853"/>
    </physiologicalReaction>
</comment>
<dbReference type="PROSITE" id="PS01136">
    <property type="entry name" value="UPF0034"/>
    <property type="match status" value="1"/>
</dbReference>
<keyword evidence="5" id="KW-0285">Flavoprotein</keyword>
<dbReference type="InterPro" id="IPR013785">
    <property type="entry name" value="Aldolase_TIM"/>
</dbReference>
<dbReference type="GO" id="GO:0102265">
    <property type="term" value="F:tRNA-dihydrouridine47 synthase activity"/>
    <property type="evidence" value="ECO:0007669"/>
    <property type="project" value="UniProtKB-EC"/>
</dbReference>
<keyword evidence="9" id="KW-0863">Zinc-finger</keyword>
<sequence>QAKRIDLRGKSYLAPLTTVGNLPYRRICKEFGVDVTCSEMMVAFNFLSGGKQEMALPRRHVSEDIFGVQIAANSPSAAGRMAEVLAATTDIDFIDLNCGCPVDAVTERGAGSGLMRRQAKLIDTVAAMRYTSALPITVKLRTGYFDGKPTAHKLMDELVDLGVSAITLHGRTREQRYSKVADWSYITTCAAGVAARAAATRAPPVAFFGNGDIFAHEDYQGAIEAMHLAMRSAPSLADAAASGDASQLAAAAMAASAAGVMVGRGALIKPWVFKEMKEGQVWDISSSERFDMLRRYARYGIEFWGSDAQGLNATRRFLCEWQSFLYRYVPAGLLEVLPQRMNERPPAYFGRDELETLMASDSAADWIALTNRIPELGPADPSFRFLPKHKSNAY</sequence>
<dbReference type="EC" id="1.3.1.89" evidence="3"/>
<evidence type="ECO:0000313" key="18">
    <source>
        <dbReference type="EMBL" id="RKP03290.1"/>
    </source>
</evidence>
<accession>A0A4P9XDP5</accession>
<dbReference type="PANTHER" id="PTHR45846:SF1">
    <property type="entry name" value="TRNA-DIHYDROURIDINE(47) SYNTHASE [NAD(P)(+)]-LIKE"/>
    <property type="match status" value="1"/>
</dbReference>
<dbReference type="GO" id="GO:0008270">
    <property type="term" value="F:zinc ion binding"/>
    <property type="evidence" value="ECO:0007669"/>
    <property type="project" value="UniProtKB-KW"/>
</dbReference>
<organism evidence="18 19">
    <name type="scientific">Caulochytrium protostelioides</name>
    <dbReference type="NCBI Taxonomy" id="1555241"/>
    <lineage>
        <taxon>Eukaryota</taxon>
        <taxon>Fungi</taxon>
        <taxon>Fungi incertae sedis</taxon>
        <taxon>Chytridiomycota</taxon>
        <taxon>Chytridiomycota incertae sedis</taxon>
        <taxon>Chytridiomycetes</taxon>
        <taxon>Caulochytriales</taxon>
        <taxon>Caulochytriaceae</taxon>
        <taxon>Caulochytrium</taxon>
    </lineage>
</organism>
<dbReference type="Proteomes" id="UP000274922">
    <property type="component" value="Unassembled WGS sequence"/>
</dbReference>
<comment type="catalytic activity">
    <reaction evidence="16">
        <text>5,6-dihydrouridine(47) in tRNA + NADP(+) = uridine(47) in tRNA + NADPH + H(+)</text>
        <dbReference type="Rhea" id="RHEA:53360"/>
        <dbReference type="Rhea" id="RHEA-COMP:13539"/>
        <dbReference type="Rhea" id="RHEA-COMP:13540"/>
        <dbReference type="ChEBI" id="CHEBI:15378"/>
        <dbReference type="ChEBI" id="CHEBI:57783"/>
        <dbReference type="ChEBI" id="CHEBI:58349"/>
        <dbReference type="ChEBI" id="CHEBI:65315"/>
        <dbReference type="ChEBI" id="CHEBI:74443"/>
        <dbReference type="EC" id="1.3.1.89"/>
    </reaction>
    <physiologicalReaction direction="right-to-left" evidence="16">
        <dbReference type="Rhea" id="RHEA:53362"/>
    </physiologicalReaction>
</comment>
<protein>
    <recommendedName>
        <fullName evidence="4">tRNA-dihydrouridine(47) synthase [NAD(P)(+)]</fullName>
        <ecNumber evidence="3">1.3.1.89</ecNumber>
    </recommendedName>
    <alternativeName>
        <fullName evidence="12">tRNA-dihydrouridine synthase 3</fullName>
    </alternativeName>
</protein>
<feature type="non-terminal residue" evidence="18">
    <location>
        <position position="1"/>
    </location>
</feature>
<comment type="cofactor">
    <cofactor evidence="1">
        <name>FMN</name>
        <dbReference type="ChEBI" id="CHEBI:58210"/>
    </cofactor>
</comment>
<feature type="non-terminal residue" evidence="18">
    <location>
        <position position="394"/>
    </location>
</feature>
<dbReference type="InterPro" id="IPR018517">
    <property type="entry name" value="tRNA_hU_synthase_CS"/>
</dbReference>
<name>A0A4P9XDP5_9FUNG</name>
<evidence type="ECO:0000256" key="7">
    <source>
        <dbReference type="ARBA" id="ARBA00022664"/>
    </source>
</evidence>
<dbReference type="CDD" id="cd02801">
    <property type="entry name" value="DUS_like_FMN"/>
    <property type="match status" value="1"/>
</dbReference>
<dbReference type="EMBL" id="ML014125">
    <property type="protein sequence ID" value="RKP03290.1"/>
    <property type="molecule type" value="Genomic_DNA"/>
</dbReference>
<evidence type="ECO:0000256" key="3">
    <source>
        <dbReference type="ARBA" id="ARBA00012376"/>
    </source>
</evidence>
<dbReference type="OrthoDB" id="259935at2759"/>
<evidence type="ECO:0000256" key="14">
    <source>
        <dbReference type="ARBA" id="ARBA00048342"/>
    </source>
</evidence>
<dbReference type="PANTHER" id="PTHR45846">
    <property type="entry name" value="TRNA-DIHYDROURIDINE(47) SYNTHASE [NAD(P)(+)]-LIKE"/>
    <property type="match status" value="1"/>
</dbReference>
<evidence type="ECO:0000256" key="8">
    <source>
        <dbReference type="ARBA" id="ARBA00022694"/>
    </source>
</evidence>
<evidence type="ECO:0000256" key="4">
    <source>
        <dbReference type="ARBA" id="ARBA00022143"/>
    </source>
</evidence>
<dbReference type="SUPFAM" id="SSF51395">
    <property type="entry name" value="FMN-linked oxidoreductases"/>
    <property type="match status" value="1"/>
</dbReference>
<keyword evidence="8" id="KW-0819">tRNA processing</keyword>
<evidence type="ECO:0000256" key="2">
    <source>
        <dbReference type="ARBA" id="ARBA00005451"/>
    </source>
</evidence>
<keyword evidence="10" id="KW-0521">NADP</keyword>
<evidence type="ECO:0000256" key="16">
    <source>
        <dbReference type="ARBA" id="ARBA00049513"/>
    </source>
</evidence>
<keyword evidence="19" id="KW-1185">Reference proteome</keyword>
<evidence type="ECO:0000256" key="13">
    <source>
        <dbReference type="ARBA" id="ARBA00048266"/>
    </source>
</evidence>
<dbReference type="AlphaFoldDB" id="A0A4P9XDP5"/>
<proteinExistence type="inferred from homology"/>
<dbReference type="Pfam" id="PF01207">
    <property type="entry name" value="Dus"/>
    <property type="match status" value="1"/>
</dbReference>
<dbReference type="GO" id="GO:0050660">
    <property type="term" value="F:flavin adenine dinucleotide binding"/>
    <property type="evidence" value="ECO:0007669"/>
    <property type="project" value="InterPro"/>
</dbReference>
<evidence type="ECO:0000256" key="11">
    <source>
        <dbReference type="ARBA" id="ARBA00023002"/>
    </source>
</evidence>
<keyword evidence="6" id="KW-0288">FMN</keyword>